<protein>
    <recommendedName>
        <fullName evidence="4">DUF3789 domain-containing protein</fullName>
    </recommendedName>
</protein>
<feature type="transmembrane region" description="Helical" evidence="1">
    <location>
        <begin position="21"/>
        <end position="46"/>
    </location>
</feature>
<evidence type="ECO:0000313" key="2">
    <source>
        <dbReference type="EMBL" id="OUA07175.1"/>
    </source>
</evidence>
<dbReference type="Proteomes" id="UP000195030">
    <property type="component" value="Unassembled WGS sequence"/>
</dbReference>
<keyword evidence="1" id="KW-0472">Membrane</keyword>
<keyword evidence="1" id="KW-0812">Transmembrane</keyword>
<keyword evidence="1" id="KW-1133">Transmembrane helix</keyword>
<evidence type="ECO:0008006" key="4">
    <source>
        <dbReference type="Google" id="ProtNLM"/>
    </source>
</evidence>
<proteinExistence type="predicted"/>
<sequence>MCRGFQSSINFESYTERCSCIMFWLGCFLGYIGGSVITCALFYFGFRAEENKKADLQRIE</sequence>
<name>A0A243GHE1_BACTF</name>
<organism evidence="2 3">
    <name type="scientific">Bacillus thuringiensis subsp. finitimus</name>
    <dbReference type="NCBI Taxonomy" id="29337"/>
    <lineage>
        <taxon>Bacteria</taxon>
        <taxon>Bacillati</taxon>
        <taxon>Bacillota</taxon>
        <taxon>Bacilli</taxon>
        <taxon>Bacillales</taxon>
        <taxon>Bacillaceae</taxon>
        <taxon>Bacillus</taxon>
        <taxon>Bacillus cereus group</taxon>
    </lineage>
</organism>
<evidence type="ECO:0000313" key="3">
    <source>
        <dbReference type="Proteomes" id="UP000195030"/>
    </source>
</evidence>
<reference evidence="2 3" key="1">
    <citation type="submission" date="2016-10" db="EMBL/GenBank/DDBJ databases">
        <title>Comparative genomics of Bacillus thuringiensis reveals a path to pathogens against multiple invertebrate hosts.</title>
        <authorList>
            <person name="Zheng J."/>
            <person name="Gao Q."/>
            <person name="Liu H."/>
            <person name="Peng D."/>
            <person name="Ruan L."/>
            <person name="Sun M."/>
        </authorList>
    </citation>
    <scope>NUCLEOTIDE SEQUENCE [LARGE SCALE GENOMIC DNA]</scope>
    <source>
        <strain evidence="2">CTC</strain>
    </source>
</reference>
<dbReference type="EMBL" id="NFEL01000047">
    <property type="protein sequence ID" value="OUA07175.1"/>
    <property type="molecule type" value="Genomic_DNA"/>
</dbReference>
<accession>A0A243GHE1</accession>
<gene>
    <name evidence="2" type="ORF">BK772_17075</name>
</gene>
<evidence type="ECO:0000256" key="1">
    <source>
        <dbReference type="SAM" id="Phobius"/>
    </source>
</evidence>
<comment type="caution">
    <text evidence="2">The sequence shown here is derived from an EMBL/GenBank/DDBJ whole genome shotgun (WGS) entry which is preliminary data.</text>
</comment>
<dbReference type="AlphaFoldDB" id="A0A243GHE1"/>